<evidence type="ECO:0000313" key="2">
    <source>
        <dbReference type="EMBL" id="POW01247.1"/>
    </source>
</evidence>
<dbReference type="EMBL" id="PKSM01000235">
    <property type="protein sequence ID" value="POW01247.1"/>
    <property type="molecule type" value="Genomic_DNA"/>
</dbReference>
<dbReference type="VEuPathDB" id="FungiDB:PSHT_12617"/>
<evidence type="ECO:0000256" key="1">
    <source>
        <dbReference type="SAM" id="MobiDB-lite"/>
    </source>
</evidence>
<accession>A0A2S4UVD3</accession>
<reference evidence="3" key="2">
    <citation type="journal article" date="2018" name="BMC Genomics">
        <title>Genomic insights into host adaptation between the wheat stripe rust pathogen (Puccinia striiformis f. sp. tritici) and the barley stripe rust pathogen (Puccinia striiformis f. sp. hordei).</title>
        <authorList>
            <person name="Xia C."/>
            <person name="Wang M."/>
            <person name="Yin C."/>
            <person name="Cornejo O.E."/>
            <person name="Hulbert S.H."/>
            <person name="Chen X."/>
        </authorList>
    </citation>
    <scope>NUCLEOTIDE SEQUENCE [LARGE SCALE GENOMIC DNA]</scope>
    <source>
        <strain evidence="3">93TX-2</strain>
    </source>
</reference>
<sequence length="298" mass="33406">MEAEDAEKTDEYTNGNLKANKKEISKQLKKMLNDAGGKTFSGWPGKNAAHDLGKANIQVKVKKNTDNFVAKEIFQPIKAINIETSRRILRAIGEGWIHIKYQEDSERASSPVDNITNQAEPAAKKVKLNRKAANKRSNQKKSTLDDDSEEEVPTRCCQIAHLGICGMLSGPPKDRFFRPTPAASQPRLAVVQRGHLALHRIPVTLARRTIGTNPQCRRYQGNVPHTVYLAGRRRELHKCFTASVDIFRVLLLKTSEVVTNALRLTKTQILARSCCPGCFGPNPAEDTHRPRLWLKTRL</sequence>
<organism evidence="2 3">
    <name type="scientific">Puccinia striiformis</name>
    <dbReference type="NCBI Taxonomy" id="27350"/>
    <lineage>
        <taxon>Eukaryota</taxon>
        <taxon>Fungi</taxon>
        <taxon>Dikarya</taxon>
        <taxon>Basidiomycota</taxon>
        <taxon>Pucciniomycotina</taxon>
        <taxon>Pucciniomycetes</taxon>
        <taxon>Pucciniales</taxon>
        <taxon>Pucciniaceae</taxon>
        <taxon>Puccinia</taxon>
    </lineage>
</organism>
<protein>
    <submittedName>
        <fullName evidence="2">Uncharacterized protein</fullName>
    </submittedName>
</protein>
<gene>
    <name evidence="2" type="ORF">PSHT_12617</name>
</gene>
<keyword evidence="3" id="KW-1185">Reference proteome</keyword>
<comment type="caution">
    <text evidence="2">The sequence shown here is derived from an EMBL/GenBank/DDBJ whole genome shotgun (WGS) entry which is preliminary data.</text>
</comment>
<feature type="region of interest" description="Disordered" evidence="1">
    <location>
        <begin position="1"/>
        <end position="20"/>
    </location>
</feature>
<evidence type="ECO:0000313" key="3">
    <source>
        <dbReference type="Proteomes" id="UP000238274"/>
    </source>
</evidence>
<dbReference type="VEuPathDB" id="FungiDB:PSTT_10439"/>
<dbReference type="PANTHER" id="PTHR33096:SF1">
    <property type="entry name" value="CXC1-LIKE CYSTEINE CLUSTER ASSOCIATED WITH KDZ TRANSPOSASES DOMAIN-CONTAINING PROTEIN"/>
    <property type="match status" value="1"/>
</dbReference>
<dbReference type="AlphaFoldDB" id="A0A2S4UVD3"/>
<proteinExistence type="predicted"/>
<feature type="region of interest" description="Disordered" evidence="1">
    <location>
        <begin position="125"/>
        <end position="148"/>
    </location>
</feature>
<reference evidence="2 3" key="1">
    <citation type="submission" date="2017-12" db="EMBL/GenBank/DDBJ databases">
        <title>Gene loss provides genomic basis for host adaptation in cereal stripe rust fungi.</title>
        <authorList>
            <person name="Xia C."/>
        </authorList>
    </citation>
    <scope>NUCLEOTIDE SEQUENCE [LARGE SCALE GENOMIC DNA]</scope>
    <source>
        <strain evidence="2 3">93TX-2</strain>
    </source>
</reference>
<dbReference type="PANTHER" id="PTHR33096">
    <property type="entry name" value="CXC2 DOMAIN-CONTAINING PROTEIN"/>
    <property type="match status" value="1"/>
</dbReference>
<reference evidence="3" key="3">
    <citation type="journal article" date="2018" name="Mol. Plant Microbe Interact.">
        <title>Genome sequence resources for the wheat stripe rust pathogen (Puccinia striiformis f. sp. tritici) and the barley stripe rust pathogen (Puccinia striiformis f. sp. hordei).</title>
        <authorList>
            <person name="Xia C."/>
            <person name="Wang M."/>
            <person name="Yin C."/>
            <person name="Cornejo O.E."/>
            <person name="Hulbert S.H."/>
            <person name="Chen X."/>
        </authorList>
    </citation>
    <scope>NUCLEOTIDE SEQUENCE [LARGE SCALE GENOMIC DNA]</scope>
    <source>
        <strain evidence="3">93TX-2</strain>
    </source>
</reference>
<name>A0A2S4UVD3_9BASI</name>
<dbReference type="Proteomes" id="UP000238274">
    <property type="component" value="Unassembled WGS sequence"/>
</dbReference>
<feature type="compositionally biased region" description="Basic residues" evidence="1">
    <location>
        <begin position="125"/>
        <end position="139"/>
    </location>
</feature>